<proteinExistence type="predicted"/>
<evidence type="ECO:0000313" key="2">
    <source>
        <dbReference type="EMBL" id="PON31184.1"/>
    </source>
</evidence>
<keyword evidence="3" id="KW-1185">Reference proteome</keyword>
<organism evidence="2 3">
    <name type="scientific">Parasponia andersonii</name>
    <name type="common">Sponia andersonii</name>
    <dbReference type="NCBI Taxonomy" id="3476"/>
    <lineage>
        <taxon>Eukaryota</taxon>
        <taxon>Viridiplantae</taxon>
        <taxon>Streptophyta</taxon>
        <taxon>Embryophyta</taxon>
        <taxon>Tracheophyta</taxon>
        <taxon>Spermatophyta</taxon>
        <taxon>Magnoliopsida</taxon>
        <taxon>eudicotyledons</taxon>
        <taxon>Gunneridae</taxon>
        <taxon>Pentapetalae</taxon>
        <taxon>rosids</taxon>
        <taxon>fabids</taxon>
        <taxon>Rosales</taxon>
        <taxon>Cannabaceae</taxon>
        <taxon>Parasponia</taxon>
    </lineage>
</organism>
<reference evidence="3" key="1">
    <citation type="submission" date="2016-06" db="EMBL/GenBank/DDBJ databases">
        <title>Parallel loss of symbiosis genes in relatives of nitrogen-fixing non-legume Parasponia.</title>
        <authorList>
            <person name="Van Velzen R."/>
            <person name="Holmer R."/>
            <person name="Bu F."/>
            <person name="Rutten L."/>
            <person name="Van Zeijl A."/>
            <person name="Liu W."/>
            <person name="Santuari L."/>
            <person name="Cao Q."/>
            <person name="Sharma T."/>
            <person name="Shen D."/>
            <person name="Roswanjaya Y."/>
            <person name="Wardhani T."/>
            <person name="Kalhor M.S."/>
            <person name="Jansen J."/>
            <person name="Van den Hoogen J."/>
            <person name="Gungor B."/>
            <person name="Hartog M."/>
            <person name="Hontelez J."/>
            <person name="Verver J."/>
            <person name="Yang W.-C."/>
            <person name="Schijlen E."/>
            <person name="Repin R."/>
            <person name="Schilthuizen M."/>
            <person name="Schranz E."/>
            <person name="Heidstra R."/>
            <person name="Miyata K."/>
            <person name="Fedorova E."/>
            <person name="Kohlen W."/>
            <person name="Bisseling T."/>
            <person name="Smit S."/>
            <person name="Geurts R."/>
        </authorList>
    </citation>
    <scope>NUCLEOTIDE SEQUENCE [LARGE SCALE GENOMIC DNA]</scope>
    <source>
        <strain evidence="3">cv. WU1-14</strain>
    </source>
</reference>
<dbReference type="AlphaFoldDB" id="A0A2P5A3T8"/>
<accession>A0A2P5A3T8</accession>
<protein>
    <submittedName>
        <fullName evidence="2">Uncharacterized protein</fullName>
    </submittedName>
</protein>
<dbReference type="EMBL" id="JXTB01001375">
    <property type="protein sequence ID" value="PON31184.1"/>
    <property type="molecule type" value="Genomic_DNA"/>
</dbReference>
<gene>
    <name evidence="2" type="ORF">PanWU01x14_371850</name>
</gene>
<name>A0A2P5A3T8_PARAD</name>
<evidence type="ECO:0000313" key="3">
    <source>
        <dbReference type="Proteomes" id="UP000237105"/>
    </source>
</evidence>
<feature type="coiled-coil region" evidence="1">
    <location>
        <begin position="69"/>
        <end position="96"/>
    </location>
</feature>
<dbReference type="Proteomes" id="UP000237105">
    <property type="component" value="Unassembled WGS sequence"/>
</dbReference>
<comment type="caution">
    <text evidence="2">The sequence shown here is derived from an EMBL/GenBank/DDBJ whole genome shotgun (WGS) entry which is preliminary data.</text>
</comment>
<sequence>MVAHALSIERVRHEELAERLAEAEAVGLTQSEATRLAQNELKVKEQELQSAGVEMELAFLARDRAADDAKEARKAEARAKLEAHSLQRRLDRLNEVSHIFTWTM</sequence>
<evidence type="ECO:0000256" key="1">
    <source>
        <dbReference type="SAM" id="Coils"/>
    </source>
</evidence>
<keyword evidence="1" id="KW-0175">Coiled coil</keyword>